<dbReference type="AlphaFoldDB" id="A0A154QD23"/>
<keyword evidence="10" id="KW-1185">Reference proteome</keyword>
<dbReference type="CDD" id="cd06225">
    <property type="entry name" value="HAMP"/>
    <property type="match status" value="1"/>
</dbReference>
<protein>
    <submittedName>
        <fullName evidence="9">Anti-anti-sigma factor</fullName>
    </submittedName>
</protein>
<keyword evidence="6" id="KW-0812">Transmembrane</keyword>
<evidence type="ECO:0000313" key="9">
    <source>
        <dbReference type="EMBL" id="KZC22123.1"/>
    </source>
</evidence>
<dbReference type="PROSITE" id="PS51746">
    <property type="entry name" value="PPM_2"/>
    <property type="match status" value="1"/>
</dbReference>
<evidence type="ECO:0000256" key="6">
    <source>
        <dbReference type="SAM" id="Phobius"/>
    </source>
</evidence>
<organism evidence="9 10">
    <name type="scientific">Rhodanobacter thiooxydans</name>
    <dbReference type="NCBI Taxonomy" id="416169"/>
    <lineage>
        <taxon>Bacteria</taxon>
        <taxon>Pseudomonadati</taxon>
        <taxon>Pseudomonadota</taxon>
        <taxon>Gammaproteobacteria</taxon>
        <taxon>Lysobacterales</taxon>
        <taxon>Rhodanobacteraceae</taxon>
        <taxon>Rhodanobacter</taxon>
    </lineage>
</organism>
<dbReference type="GO" id="GO:0016301">
    <property type="term" value="F:kinase activity"/>
    <property type="evidence" value="ECO:0007669"/>
    <property type="project" value="UniProtKB-KW"/>
</dbReference>
<dbReference type="InterPro" id="IPR052016">
    <property type="entry name" value="Bact_Sigma-Reg"/>
</dbReference>
<dbReference type="InterPro" id="IPR036890">
    <property type="entry name" value="HATPase_C_sf"/>
</dbReference>
<dbReference type="SUPFAM" id="SSF158472">
    <property type="entry name" value="HAMP domain-like"/>
    <property type="match status" value="1"/>
</dbReference>
<feature type="domain" description="PPM-type phosphatase" evidence="8">
    <location>
        <begin position="407"/>
        <end position="622"/>
    </location>
</feature>
<reference evidence="9 10" key="1">
    <citation type="journal article" date="2016" name="MBio">
        <title>Lateral Gene Transfer in a Heavy Metal-Contaminated-Groundwater Microbial Community.</title>
        <authorList>
            <person name="Hemme C.L."/>
            <person name="Green S.J."/>
            <person name="Rishishwar L."/>
            <person name="Prakash O."/>
            <person name="Pettenato A."/>
            <person name="Chakraborty R."/>
            <person name="Deutschbauer A.M."/>
            <person name="Van Nostrand J.D."/>
            <person name="Wu L."/>
            <person name="He Z."/>
            <person name="Jordan I.K."/>
            <person name="Hazen T.C."/>
            <person name="Arkin A.P."/>
            <person name="Kostka J.E."/>
            <person name="Zhou J."/>
        </authorList>
    </citation>
    <scope>NUCLEOTIDE SEQUENCE [LARGE SCALE GENOMIC DNA]</scope>
    <source>
        <strain evidence="9 10">FW104-T7</strain>
    </source>
</reference>
<dbReference type="GO" id="GO:0016791">
    <property type="term" value="F:phosphatase activity"/>
    <property type="evidence" value="ECO:0007669"/>
    <property type="project" value="TreeGrafter"/>
</dbReference>
<dbReference type="InterPro" id="IPR003594">
    <property type="entry name" value="HATPase_dom"/>
</dbReference>
<dbReference type="PANTHER" id="PTHR43156">
    <property type="entry name" value="STAGE II SPORULATION PROTEIN E-RELATED"/>
    <property type="match status" value="1"/>
</dbReference>
<dbReference type="InterPro" id="IPR001932">
    <property type="entry name" value="PPM-type_phosphatase-like_dom"/>
</dbReference>
<feature type="transmembrane region" description="Helical" evidence="6">
    <location>
        <begin position="291"/>
        <end position="314"/>
    </location>
</feature>
<keyword evidence="6" id="KW-1133">Transmembrane helix</keyword>
<evidence type="ECO:0000256" key="4">
    <source>
        <dbReference type="ARBA" id="ARBA00022777"/>
    </source>
</evidence>
<dbReference type="CDD" id="cd12912">
    <property type="entry name" value="PDC2_MCP_like"/>
    <property type="match status" value="1"/>
</dbReference>
<keyword evidence="6" id="KW-0472">Membrane</keyword>
<sequence length="771" mass="84022">MALRSIASRMALWVLVGSAVVLAATGALLLGLTRAQILEHTHREAASLAANAGGQIQARIDRVAVSARMLAAIIGSRQDDAEPLLRDTLAADLDMDGLAAAFRPSADPAAPPPYSPFVRRLDHGSLAARDLSRDANPYWNSNWFLGGLGCSNGCWQRPFFSQSRHRQLINYSVAIRRGGHPVGVINADVTLDWLHRILGSLAKPAGAYAFVLDSDGNFLAHDNPAMVGQRGMPALLGVLASDRAESTRLPKAQNPRVNGPVWVYSAPIEGTRWRFGLVIPEQHIYAGVRHIFLLSLALGLLALLGVALITLLTIRRTMAPLKVLVDRAERVARGELDFELPPALRPDEVGRLTQSFDQMRRELALHLEDLARVAREKQRLASELEIAHQIQLGLLPSEHYLDAVCAQFELHAALRPARAVGGDLYSYFMLDPQRFFVMVGDVSDKGIPAALFMAQTITLAKVLAPRAQTPRSLLQLLNLELCRGNDSCMFATLLCGLLDTGSGSLLLASAGHEPPILCGRGAPQLLEFPTGAVLGLYEDSDYHEHRLRLHQGETLLMYTDGITEASNREQRMYGIERTVESLAMVPPAAPTADYIERLLGDVDHFVADAAQTDDITVLALTWHGATPPVARISIGAQLVDVFGALDRCENLLEDAEVPASLRSDMRLVLEELMVNTVEYGYPDGRPGQIRLLLQPQPEAVVVELIDDGIAFDPLQSAAPDLTGDLADREQLGGLGIHLARTMASEMRYTRDADGNHLLLRFAYPNLDESSS</sequence>
<evidence type="ECO:0000256" key="5">
    <source>
        <dbReference type="ARBA" id="ARBA00022801"/>
    </source>
</evidence>
<dbReference type="Gene3D" id="3.60.40.10">
    <property type="entry name" value="PPM-type phosphatase domain"/>
    <property type="match status" value="1"/>
</dbReference>
<evidence type="ECO:0000259" key="8">
    <source>
        <dbReference type="PROSITE" id="PS51746"/>
    </source>
</evidence>
<dbReference type="Pfam" id="PF13581">
    <property type="entry name" value="HATPase_c_2"/>
    <property type="match status" value="1"/>
</dbReference>
<dbReference type="Pfam" id="PF00672">
    <property type="entry name" value="HAMP"/>
    <property type="match status" value="1"/>
</dbReference>
<dbReference type="EMBL" id="LVJS01000132">
    <property type="protein sequence ID" value="KZC22123.1"/>
    <property type="molecule type" value="Genomic_DNA"/>
</dbReference>
<dbReference type="Gene3D" id="3.30.450.20">
    <property type="entry name" value="PAS domain"/>
    <property type="match status" value="1"/>
</dbReference>
<dbReference type="SMART" id="SM00331">
    <property type="entry name" value="PP2C_SIG"/>
    <property type="match status" value="1"/>
</dbReference>
<comment type="caution">
    <text evidence="9">The sequence shown here is derived from an EMBL/GenBank/DDBJ whole genome shotgun (WGS) entry which is preliminary data.</text>
</comment>
<dbReference type="Gene3D" id="3.30.565.10">
    <property type="entry name" value="Histidine kinase-like ATPase, C-terminal domain"/>
    <property type="match status" value="1"/>
</dbReference>
<dbReference type="Pfam" id="PF07228">
    <property type="entry name" value="SpoIIE"/>
    <property type="match status" value="1"/>
</dbReference>
<dbReference type="STRING" id="416169.RHOFW104T7_02160"/>
<dbReference type="SMART" id="SM00304">
    <property type="entry name" value="HAMP"/>
    <property type="match status" value="1"/>
</dbReference>
<dbReference type="PANTHER" id="PTHR43156:SF2">
    <property type="entry name" value="STAGE II SPORULATION PROTEIN E"/>
    <property type="match status" value="1"/>
</dbReference>
<gene>
    <name evidence="9" type="ORF">RHOFW104T7_02160</name>
</gene>
<dbReference type="InterPro" id="IPR003660">
    <property type="entry name" value="HAMP_dom"/>
</dbReference>
<comment type="subcellular location">
    <subcellularLocation>
        <location evidence="1">Membrane</location>
    </subcellularLocation>
</comment>
<feature type="domain" description="HAMP" evidence="7">
    <location>
        <begin position="315"/>
        <end position="368"/>
    </location>
</feature>
<keyword evidence="3" id="KW-0808">Transferase</keyword>
<dbReference type="PROSITE" id="PS50885">
    <property type="entry name" value="HAMP"/>
    <property type="match status" value="1"/>
</dbReference>
<dbReference type="SUPFAM" id="SSF81606">
    <property type="entry name" value="PP2C-like"/>
    <property type="match status" value="1"/>
</dbReference>
<evidence type="ECO:0000259" key="7">
    <source>
        <dbReference type="PROSITE" id="PS50885"/>
    </source>
</evidence>
<dbReference type="InterPro" id="IPR036457">
    <property type="entry name" value="PPM-type-like_dom_sf"/>
</dbReference>
<dbReference type="CDD" id="cd16936">
    <property type="entry name" value="HATPase_RsbW-like"/>
    <property type="match status" value="1"/>
</dbReference>
<evidence type="ECO:0000256" key="2">
    <source>
        <dbReference type="ARBA" id="ARBA00022553"/>
    </source>
</evidence>
<keyword evidence="2" id="KW-0597">Phosphoprotein</keyword>
<evidence type="ECO:0000256" key="1">
    <source>
        <dbReference type="ARBA" id="ARBA00004370"/>
    </source>
</evidence>
<dbReference type="Pfam" id="PF22673">
    <property type="entry name" value="MCP-like_PDC_1"/>
    <property type="match status" value="1"/>
</dbReference>
<proteinExistence type="predicted"/>
<name>A0A154QD23_9GAMM</name>
<accession>A0A154QD23</accession>
<evidence type="ECO:0000313" key="10">
    <source>
        <dbReference type="Proteomes" id="UP000076131"/>
    </source>
</evidence>
<dbReference type="GO" id="GO:0016020">
    <property type="term" value="C:membrane"/>
    <property type="evidence" value="ECO:0007669"/>
    <property type="project" value="UniProtKB-SubCell"/>
</dbReference>
<evidence type="ECO:0000256" key="3">
    <source>
        <dbReference type="ARBA" id="ARBA00022679"/>
    </source>
</evidence>
<dbReference type="Proteomes" id="UP000076131">
    <property type="component" value="Unassembled WGS sequence"/>
</dbReference>
<keyword evidence="5" id="KW-0378">Hydrolase</keyword>
<dbReference type="SUPFAM" id="SSF55874">
    <property type="entry name" value="ATPase domain of HSP90 chaperone/DNA topoisomerase II/histidine kinase"/>
    <property type="match status" value="1"/>
</dbReference>
<dbReference type="Gene3D" id="6.10.340.10">
    <property type="match status" value="1"/>
</dbReference>
<dbReference type="GO" id="GO:0007165">
    <property type="term" value="P:signal transduction"/>
    <property type="evidence" value="ECO:0007669"/>
    <property type="project" value="InterPro"/>
</dbReference>
<keyword evidence="4" id="KW-0418">Kinase</keyword>